<name>A0ABV8QC59_9MICO</name>
<feature type="transmembrane region" description="Helical" evidence="7">
    <location>
        <begin position="97"/>
        <end position="120"/>
    </location>
</feature>
<keyword evidence="5 7" id="KW-1133">Transmembrane helix</keyword>
<comment type="similarity">
    <text evidence="7">Belongs to the binding-protein-dependent transport system permease family.</text>
</comment>
<evidence type="ECO:0000256" key="5">
    <source>
        <dbReference type="ARBA" id="ARBA00022989"/>
    </source>
</evidence>
<comment type="caution">
    <text evidence="10">The sequence shown here is derived from an EMBL/GenBank/DDBJ whole genome shotgun (WGS) entry which is preliminary data.</text>
</comment>
<dbReference type="Gene3D" id="1.10.3720.10">
    <property type="entry name" value="MetI-like"/>
    <property type="match status" value="1"/>
</dbReference>
<gene>
    <name evidence="10" type="ORF">ACFOYW_18130</name>
</gene>
<keyword evidence="2 7" id="KW-0813">Transport</keyword>
<dbReference type="EMBL" id="JBHSCN010000023">
    <property type="protein sequence ID" value="MFC4245293.1"/>
    <property type="molecule type" value="Genomic_DNA"/>
</dbReference>
<evidence type="ECO:0000256" key="2">
    <source>
        <dbReference type="ARBA" id="ARBA00022448"/>
    </source>
</evidence>
<protein>
    <submittedName>
        <fullName evidence="10">Carbohydrate ABC transporter permease</fullName>
    </submittedName>
</protein>
<dbReference type="Proteomes" id="UP001595900">
    <property type="component" value="Unassembled WGS sequence"/>
</dbReference>
<organism evidence="10 11">
    <name type="scientific">Gryllotalpicola reticulitermitis</name>
    <dbReference type="NCBI Taxonomy" id="1184153"/>
    <lineage>
        <taxon>Bacteria</taxon>
        <taxon>Bacillati</taxon>
        <taxon>Actinomycetota</taxon>
        <taxon>Actinomycetes</taxon>
        <taxon>Micrococcales</taxon>
        <taxon>Microbacteriaceae</taxon>
        <taxon>Gryllotalpicola</taxon>
    </lineage>
</organism>
<evidence type="ECO:0000256" key="1">
    <source>
        <dbReference type="ARBA" id="ARBA00004651"/>
    </source>
</evidence>
<sequence>MTTATTPAAAGALSSATPAASAGARTQRRRRRAKHPVAHTLLYALCAIWVFPIYWMLNTSFKTPADIETTTPQFLPHPFSVVNYIDALTKAGFVSSLLNSLIVTLGTVIVSIVLGFLAAAALTRFRFAGRRAILIAIICVQMIPGTALLIPLFLSFKSLGLLNSYFGLILAYVATVLPFSIWVLRSFFVGLPDEIEEAAKVDGAGTVRILRSIYFPLVLPGLISTSVFAFINAWNDFITAYVMLENQSKYTLPVWLVSFSTNEGTDYGGLIAASVLFSLPVVIFFMIVQRNLVTGMSAGAVKG</sequence>
<proteinExistence type="inferred from homology"/>
<dbReference type="PROSITE" id="PS50928">
    <property type="entry name" value="ABC_TM1"/>
    <property type="match status" value="1"/>
</dbReference>
<evidence type="ECO:0000256" key="8">
    <source>
        <dbReference type="SAM" id="MobiDB-lite"/>
    </source>
</evidence>
<evidence type="ECO:0000256" key="3">
    <source>
        <dbReference type="ARBA" id="ARBA00022475"/>
    </source>
</evidence>
<feature type="transmembrane region" description="Helical" evidence="7">
    <location>
        <begin position="213"/>
        <end position="234"/>
    </location>
</feature>
<feature type="transmembrane region" description="Helical" evidence="7">
    <location>
        <begin position="165"/>
        <end position="184"/>
    </location>
</feature>
<dbReference type="PANTHER" id="PTHR32243">
    <property type="entry name" value="MALTOSE TRANSPORT SYSTEM PERMEASE-RELATED"/>
    <property type="match status" value="1"/>
</dbReference>
<evidence type="ECO:0000256" key="6">
    <source>
        <dbReference type="ARBA" id="ARBA00023136"/>
    </source>
</evidence>
<feature type="transmembrane region" description="Helical" evidence="7">
    <location>
        <begin position="132"/>
        <end position="153"/>
    </location>
</feature>
<evidence type="ECO:0000256" key="4">
    <source>
        <dbReference type="ARBA" id="ARBA00022692"/>
    </source>
</evidence>
<evidence type="ECO:0000256" key="7">
    <source>
        <dbReference type="RuleBase" id="RU363032"/>
    </source>
</evidence>
<feature type="transmembrane region" description="Helical" evidence="7">
    <location>
        <begin position="37"/>
        <end position="57"/>
    </location>
</feature>
<keyword evidence="6 7" id="KW-0472">Membrane</keyword>
<feature type="compositionally biased region" description="Low complexity" evidence="8">
    <location>
        <begin position="1"/>
        <end position="25"/>
    </location>
</feature>
<reference evidence="11" key="1">
    <citation type="journal article" date="2019" name="Int. J. Syst. Evol. Microbiol.">
        <title>The Global Catalogue of Microorganisms (GCM) 10K type strain sequencing project: providing services to taxonomists for standard genome sequencing and annotation.</title>
        <authorList>
            <consortium name="The Broad Institute Genomics Platform"/>
            <consortium name="The Broad Institute Genome Sequencing Center for Infectious Disease"/>
            <person name="Wu L."/>
            <person name="Ma J."/>
        </authorList>
    </citation>
    <scope>NUCLEOTIDE SEQUENCE [LARGE SCALE GENOMIC DNA]</scope>
    <source>
        <strain evidence="11">CGMCC 1.10363</strain>
    </source>
</reference>
<dbReference type="InterPro" id="IPR050901">
    <property type="entry name" value="BP-dep_ABC_trans_perm"/>
</dbReference>
<feature type="transmembrane region" description="Helical" evidence="7">
    <location>
        <begin position="267"/>
        <end position="288"/>
    </location>
</feature>
<dbReference type="RefSeq" id="WP_390232369.1">
    <property type="nucleotide sequence ID" value="NZ_JBHSCN010000023.1"/>
</dbReference>
<keyword evidence="4 7" id="KW-0812">Transmembrane</keyword>
<feature type="domain" description="ABC transmembrane type-1" evidence="9">
    <location>
        <begin position="97"/>
        <end position="288"/>
    </location>
</feature>
<dbReference type="CDD" id="cd06261">
    <property type="entry name" value="TM_PBP2"/>
    <property type="match status" value="1"/>
</dbReference>
<keyword evidence="11" id="KW-1185">Reference proteome</keyword>
<evidence type="ECO:0000313" key="10">
    <source>
        <dbReference type="EMBL" id="MFC4245293.1"/>
    </source>
</evidence>
<evidence type="ECO:0000313" key="11">
    <source>
        <dbReference type="Proteomes" id="UP001595900"/>
    </source>
</evidence>
<dbReference type="PANTHER" id="PTHR32243:SF18">
    <property type="entry name" value="INNER MEMBRANE ABC TRANSPORTER PERMEASE PROTEIN YCJP"/>
    <property type="match status" value="1"/>
</dbReference>
<comment type="subcellular location">
    <subcellularLocation>
        <location evidence="1 7">Cell membrane</location>
        <topology evidence="1 7">Multi-pass membrane protein</topology>
    </subcellularLocation>
</comment>
<feature type="region of interest" description="Disordered" evidence="8">
    <location>
        <begin position="1"/>
        <end position="31"/>
    </location>
</feature>
<dbReference type="InterPro" id="IPR000515">
    <property type="entry name" value="MetI-like"/>
</dbReference>
<evidence type="ECO:0000259" key="9">
    <source>
        <dbReference type="PROSITE" id="PS50928"/>
    </source>
</evidence>
<dbReference type="InterPro" id="IPR035906">
    <property type="entry name" value="MetI-like_sf"/>
</dbReference>
<dbReference type="Pfam" id="PF00528">
    <property type="entry name" value="BPD_transp_1"/>
    <property type="match status" value="1"/>
</dbReference>
<keyword evidence="3" id="KW-1003">Cell membrane</keyword>
<accession>A0ABV8QC59</accession>
<dbReference type="SUPFAM" id="SSF161098">
    <property type="entry name" value="MetI-like"/>
    <property type="match status" value="1"/>
</dbReference>